<feature type="compositionally biased region" description="Polar residues" evidence="1">
    <location>
        <begin position="1"/>
        <end position="10"/>
    </location>
</feature>
<dbReference type="EMBL" id="CP003924">
    <property type="protein sequence ID" value="AGS34504.1"/>
    <property type="molecule type" value="Genomic_DNA"/>
</dbReference>
<reference evidence="2 3" key="1">
    <citation type="submission" date="2012-11" db="EMBL/GenBank/DDBJ databases">
        <title>The complete genome sequence of Corynebacterium maris Coryn-1 (=DSM 45190).</title>
        <authorList>
            <person name="Schaffert L."/>
            <person name="Albersmeier A."/>
            <person name="Kalinowski J."/>
            <person name="Ruckert C."/>
        </authorList>
    </citation>
    <scope>NUCLEOTIDE SEQUENCE [LARGE SCALE GENOMIC DNA]</scope>
    <source>
        <strain evidence="3">Coryn-1</strain>
    </source>
</reference>
<evidence type="ECO:0000313" key="3">
    <source>
        <dbReference type="Proteomes" id="UP000015388"/>
    </source>
</evidence>
<sequence length="82" mass="8708">MTEANRSNPNPAEPDHRDENDAQDAPKSPDQNVDDVAAAKKAEADNANPSPKKEDAGTLDNDDLADEQGEESFPASDAPGNY</sequence>
<dbReference type="OrthoDB" id="7873635at2"/>
<dbReference type="Proteomes" id="UP000015388">
    <property type="component" value="Chromosome"/>
</dbReference>
<accession>S5STP1</accession>
<name>S5STP1_9CORY</name>
<feature type="region of interest" description="Disordered" evidence="1">
    <location>
        <begin position="1"/>
        <end position="82"/>
    </location>
</feature>
<dbReference type="STRING" id="1224163.B841_05155"/>
<protein>
    <submittedName>
        <fullName evidence="2">Uncharacterized protein</fullName>
    </submittedName>
</protein>
<dbReference type="PATRIC" id="fig|1224163.3.peg.1033"/>
<gene>
    <name evidence="2" type="ORF">B841_05155</name>
</gene>
<keyword evidence="3" id="KW-1185">Reference proteome</keyword>
<dbReference type="AlphaFoldDB" id="S5STP1"/>
<dbReference type="HOGENOM" id="CLU_2552513_0_0_11"/>
<dbReference type="RefSeq" id="WP_020934437.1">
    <property type="nucleotide sequence ID" value="NC_021915.1"/>
</dbReference>
<evidence type="ECO:0000256" key="1">
    <source>
        <dbReference type="SAM" id="MobiDB-lite"/>
    </source>
</evidence>
<evidence type="ECO:0000313" key="2">
    <source>
        <dbReference type="EMBL" id="AGS34504.1"/>
    </source>
</evidence>
<feature type="compositionally biased region" description="Acidic residues" evidence="1">
    <location>
        <begin position="60"/>
        <end position="70"/>
    </location>
</feature>
<dbReference type="KEGG" id="cmd:B841_05155"/>
<organism evidence="2 3">
    <name type="scientific">Corynebacterium maris DSM 45190</name>
    <dbReference type="NCBI Taxonomy" id="1224163"/>
    <lineage>
        <taxon>Bacteria</taxon>
        <taxon>Bacillati</taxon>
        <taxon>Actinomycetota</taxon>
        <taxon>Actinomycetes</taxon>
        <taxon>Mycobacteriales</taxon>
        <taxon>Corynebacteriaceae</taxon>
        <taxon>Corynebacterium</taxon>
    </lineage>
</organism>
<proteinExistence type="predicted"/>